<protein>
    <submittedName>
        <fullName evidence="2">AFR149W-Ap</fullName>
    </submittedName>
</protein>
<dbReference type="HOGENOM" id="CLU_2830731_0_0_1"/>
<evidence type="ECO:0000313" key="3">
    <source>
        <dbReference type="Proteomes" id="UP000000591"/>
    </source>
</evidence>
<dbReference type="InParanoid" id="D8FGE0"/>
<reference key="2">
    <citation type="submission" date="2010-06" db="EMBL/GenBank/DDBJ databases">
        <authorList>
            <person name="Dietrich F.S."/>
            <person name="Voegeli S."/>
            <person name="Philippsen P."/>
        </authorList>
    </citation>
    <scope>NUCLEOTIDE SEQUENCE</scope>
    <source>
        <strain>ATCC 10895</strain>
    </source>
</reference>
<dbReference type="AlphaFoldDB" id="D8FGE0"/>
<feature type="compositionally biased region" description="Polar residues" evidence="1">
    <location>
        <begin position="1"/>
        <end position="11"/>
    </location>
</feature>
<keyword evidence="3" id="KW-1185">Reference proteome</keyword>
<accession>D8FGE0</accession>
<dbReference type="OrthoDB" id="4064403at2759"/>
<dbReference type="Proteomes" id="UP000000591">
    <property type="component" value="Chromosome VI"/>
</dbReference>
<evidence type="ECO:0000256" key="1">
    <source>
        <dbReference type="SAM" id="MobiDB-lite"/>
    </source>
</evidence>
<reference evidence="3" key="3">
    <citation type="journal article" date="2013" name="G3 (Bethesda)">
        <title>Genomes of Ashbya fungi isolated from insects reveal four mating-type loci, numerous translocations, lack of transposons, and distinct gene duplications.</title>
        <authorList>
            <person name="Dietrich F.S."/>
            <person name="Voegeli S."/>
            <person name="Kuo S."/>
            <person name="Philippsen P."/>
        </authorList>
    </citation>
    <scope>GENOME REANNOTATION</scope>
    <source>
        <strain evidence="3">ATCC 10895 / CBS 109.51 / FGSC 9923 / NRRL Y-1056</strain>
    </source>
</reference>
<dbReference type="EMBL" id="AE016819">
    <property type="protein sequence ID" value="ADJ41789.1"/>
    <property type="molecule type" value="Genomic_DNA"/>
</dbReference>
<sequence>MSKRSPNTPISGLQKKLKMSPPPSAALAGSSSAEKFRRQLLVMGFELQRVRELNQFLEWERQMQVE</sequence>
<dbReference type="RefSeq" id="NP_001342279.1">
    <property type="nucleotide sequence ID" value="NM_001355337.1"/>
</dbReference>
<name>D8FGE0_EREGS</name>
<organism evidence="2 3">
    <name type="scientific">Eremothecium gossypii (strain ATCC 10895 / CBS 109.51 / FGSC 9923 / NRRL Y-1056)</name>
    <name type="common">Yeast</name>
    <name type="synonym">Ashbya gossypii</name>
    <dbReference type="NCBI Taxonomy" id="284811"/>
    <lineage>
        <taxon>Eukaryota</taxon>
        <taxon>Fungi</taxon>
        <taxon>Dikarya</taxon>
        <taxon>Ascomycota</taxon>
        <taxon>Saccharomycotina</taxon>
        <taxon>Saccharomycetes</taxon>
        <taxon>Saccharomycetales</taxon>
        <taxon>Saccharomycetaceae</taxon>
        <taxon>Eremothecium</taxon>
    </lineage>
</organism>
<evidence type="ECO:0000313" key="2">
    <source>
        <dbReference type="EMBL" id="ADJ41789.1"/>
    </source>
</evidence>
<dbReference type="GeneID" id="9487885"/>
<gene>
    <name evidence="2" type="ORF">AGOS_AFR149WA</name>
</gene>
<proteinExistence type="predicted"/>
<reference evidence="2 3" key="1">
    <citation type="journal article" date="2004" name="Science">
        <title>The Ashbya gossypii genome as a tool for mapping the ancient Saccharomyces cerevisiae genome.</title>
        <authorList>
            <person name="Dietrich F.S."/>
            <person name="Voegeli S."/>
            <person name="Brachat S."/>
            <person name="Lerch A."/>
            <person name="Gates K."/>
            <person name="Steiner S."/>
            <person name="Mohr C."/>
            <person name="Pohlmann R."/>
            <person name="Luedi P."/>
            <person name="Choi S."/>
            <person name="Wing R.A."/>
            <person name="Flavier A."/>
            <person name="Gaffney T.D."/>
            <person name="Philippsen P."/>
        </authorList>
    </citation>
    <scope>NUCLEOTIDE SEQUENCE [LARGE SCALE GENOMIC DNA]</scope>
    <source>
        <strain evidence="3">ATCC 10895 / CBS 109.51 / FGSC 9923 / NRRL Y-1056</strain>
    </source>
</reference>
<feature type="region of interest" description="Disordered" evidence="1">
    <location>
        <begin position="1"/>
        <end position="32"/>
    </location>
</feature>
<dbReference type="KEGG" id="ago:AGOS_AFR149WA"/>